<keyword evidence="1" id="KW-0472">Membrane</keyword>
<gene>
    <name evidence="2" type="ORF">BECKLFY1418B_GA0070995_100924</name>
</gene>
<reference evidence="2" key="1">
    <citation type="submission" date="2019-02" db="EMBL/GenBank/DDBJ databases">
        <authorList>
            <person name="Gruber-Vodicka R. H."/>
            <person name="Seah K. B. B."/>
        </authorList>
    </citation>
    <scope>NUCLEOTIDE SEQUENCE</scope>
    <source>
        <strain evidence="2">BECK_M7</strain>
    </source>
</reference>
<feature type="transmembrane region" description="Helical" evidence="1">
    <location>
        <begin position="23"/>
        <end position="43"/>
    </location>
</feature>
<proteinExistence type="predicted"/>
<protein>
    <submittedName>
        <fullName evidence="2">Uncharacterized protein</fullName>
    </submittedName>
</protein>
<evidence type="ECO:0000313" key="2">
    <source>
        <dbReference type="EMBL" id="VFJ88148.1"/>
    </source>
</evidence>
<keyword evidence="1" id="KW-0812">Transmembrane</keyword>
<keyword evidence="1" id="KW-1133">Transmembrane helix</keyword>
<evidence type="ECO:0000256" key="1">
    <source>
        <dbReference type="SAM" id="Phobius"/>
    </source>
</evidence>
<sequence>MRQVDFTGKTAYSMDCADSGRGIFYDFMSAMIATALMPILTFGKSGL</sequence>
<organism evidence="2">
    <name type="scientific">Candidatus Kentrum sp. LFY</name>
    <dbReference type="NCBI Taxonomy" id="2126342"/>
    <lineage>
        <taxon>Bacteria</taxon>
        <taxon>Pseudomonadati</taxon>
        <taxon>Pseudomonadota</taxon>
        <taxon>Gammaproteobacteria</taxon>
        <taxon>Candidatus Kentrum</taxon>
    </lineage>
</organism>
<dbReference type="AlphaFoldDB" id="A0A450U896"/>
<dbReference type="EMBL" id="CAADFF010000009">
    <property type="protein sequence ID" value="VFJ88148.1"/>
    <property type="molecule type" value="Genomic_DNA"/>
</dbReference>
<accession>A0A450U896</accession>
<name>A0A450U896_9GAMM</name>